<evidence type="ECO:0000313" key="2">
    <source>
        <dbReference type="EMBL" id="KAL0580412.1"/>
    </source>
</evidence>
<name>A0ABR3FYI2_9AGAR</name>
<feature type="compositionally biased region" description="Basic and acidic residues" evidence="1">
    <location>
        <begin position="214"/>
        <end position="246"/>
    </location>
</feature>
<reference evidence="2 3" key="1">
    <citation type="submission" date="2024-02" db="EMBL/GenBank/DDBJ databases">
        <title>A draft genome for the cacao thread blight pathogen Marasmius crinis-equi.</title>
        <authorList>
            <person name="Cohen S.P."/>
            <person name="Baruah I.K."/>
            <person name="Amoako-Attah I."/>
            <person name="Bukari Y."/>
            <person name="Meinhardt L.W."/>
            <person name="Bailey B.A."/>
        </authorList>
    </citation>
    <scope>NUCLEOTIDE SEQUENCE [LARGE SCALE GENOMIC DNA]</scope>
    <source>
        <strain evidence="2 3">GH-76</strain>
    </source>
</reference>
<keyword evidence="3" id="KW-1185">Reference proteome</keyword>
<proteinExistence type="predicted"/>
<feature type="compositionally biased region" description="Polar residues" evidence="1">
    <location>
        <begin position="171"/>
        <end position="187"/>
    </location>
</feature>
<accession>A0ABR3FYI2</accession>
<dbReference type="Proteomes" id="UP001465976">
    <property type="component" value="Unassembled WGS sequence"/>
</dbReference>
<evidence type="ECO:0000313" key="3">
    <source>
        <dbReference type="Proteomes" id="UP001465976"/>
    </source>
</evidence>
<organism evidence="2 3">
    <name type="scientific">Marasmius crinis-equi</name>
    <dbReference type="NCBI Taxonomy" id="585013"/>
    <lineage>
        <taxon>Eukaryota</taxon>
        <taxon>Fungi</taxon>
        <taxon>Dikarya</taxon>
        <taxon>Basidiomycota</taxon>
        <taxon>Agaricomycotina</taxon>
        <taxon>Agaricomycetes</taxon>
        <taxon>Agaricomycetidae</taxon>
        <taxon>Agaricales</taxon>
        <taxon>Marasmiineae</taxon>
        <taxon>Marasmiaceae</taxon>
        <taxon>Marasmius</taxon>
    </lineage>
</organism>
<feature type="region of interest" description="Disordered" evidence="1">
    <location>
        <begin position="201"/>
        <end position="259"/>
    </location>
</feature>
<protein>
    <submittedName>
        <fullName evidence="2">Uncharacterized protein</fullName>
    </submittedName>
</protein>
<gene>
    <name evidence="2" type="ORF">V5O48_001657</name>
</gene>
<sequence>MSSPLSPATVSVLLQYIIPPSQLSEPIPRHLISTNLFKRHFFLGLTDPTTDTTSYLSWPSTDQSKIFDILEAFTTPPELHPSTFNVCYTGDVDSSFAHAEVPNADGTSGVRLVFEWDADEAAWKYHNVALMPFPSHSFENPGAISTPAIIVDEAPGHSNDDDDSYWDSYGNEGSTRSPGFQTHSNGDTSEDAYWAQYSSVHGTADSTRPTPPPERQRRPDHEQHEDDPNLHELNDFYRDPLNDKFTETTTNTHPDSEEIINIPYQSFNAKRPVDRNSPPCPDDLTERLRALQELESDPSSPNPPLTNGEIPEKQLTNGFTHENGHDSEPPSDPETESATVSGVNGLDDALRDAIRGTFKLWKLSQGKESDGVGTDKDLFLSAVKTAIIDY</sequence>
<feature type="region of interest" description="Disordered" evidence="1">
    <location>
        <begin position="293"/>
        <end position="341"/>
    </location>
</feature>
<comment type="caution">
    <text evidence="2">The sequence shown here is derived from an EMBL/GenBank/DDBJ whole genome shotgun (WGS) entry which is preliminary data.</text>
</comment>
<evidence type="ECO:0000256" key="1">
    <source>
        <dbReference type="SAM" id="MobiDB-lite"/>
    </source>
</evidence>
<dbReference type="EMBL" id="JBAHYK010000032">
    <property type="protein sequence ID" value="KAL0580412.1"/>
    <property type="molecule type" value="Genomic_DNA"/>
</dbReference>
<feature type="region of interest" description="Disordered" evidence="1">
    <location>
        <begin position="152"/>
        <end position="188"/>
    </location>
</feature>